<proteinExistence type="predicted"/>
<dbReference type="EMBL" id="UINC01016694">
    <property type="protein sequence ID" value="SVA69316.1"/>
    <property type="molecule type" value="Genomic_DNA"/>
</dbReference>
<accession>A0A381XWY9</accession>
<evidence type="ECO:0008006" key="2">
    <source>
        <dbReference type="Google" id="ProtNLM"/>
    </source>
</evidence>
<organism evidence="1">
    <name type="scientific">marine metagenome</name>
    <dbReference type="NCBI Taxonomy" id="408172"/>
    <lineage>
        <taxon>unclassified sequences</taxon>
        <taxon>metagenomes</taxon>
        <taxon>ecological metagenomes</taxon>
    </lineage>
</organism>
<evidence type="ECO:0000313" key="1">
    <source>
        <dbReference type="EMBL" id="SVA69316.1"/>
    </source>
</evidence>
<reference evidence="1" key="1">
    <citation type="submission" date="2018-05" db="EMBL/GenBank/DDBJ databases">
        <authorList>
            <person name="Lanie J.A."/>
            <person name="Ng W.-L."/>
            <person name="Kazmierczak K.M."/>
            <person name="Andrzejewski T.M."/>
            <person name="Davidsen T.M."/>
            <person name="Wayne K.J."/>
            <person name="Tettelin H."/>
            <person name="Glass J.I."/>
            <person name="Rusch D."/>
            <person name="Podicherti R."/>
            <person name="Tsui H.-C.T."/>
            <person name="Winkler M.E."/>
        </authorList>
    </citation>
    <scope>NUCLEOTIDE SEQUENCE</scope>
</reference>
<protein>
    <recommendedName>
        <fullName evidence="2">Bacterial surface antigen (D15) domain-containing protein</fullName>
    </recommendedName>
</protein>
<name>A0A381XWY9_9ZZZZ</name>
<dbReference type="AlphaFoldDB" id="A0A381XWY9"/>
<sequence>MKLRIFFTLAFCSLLTGQKSQFSIGISSYYGKGVTPIQQFGQSQYYDYKYSEHFLDVTGWRGDWTLWTSLELSSPPRIGTSFAGLRKFRIFREGSSYSFMVGDLYGQIGRGLGLNLWENQTIDWDSSLRGVWISARPRDMLKVDIVAGKAGGGRHLGAGPGIDPRIRDFEEDETVALLSGRMEQLMPGVNLGAYLMFMNGNRQWFSVRRGEDLDTVKVSSFKPGVIAEMSGNNFDLFFETVFRSNTIKDVDSLYSVTAFKWYPYESKQSGRGLYFSGSFFPGQWGITVELKDYLFDTS</sequence>
<dbReference type="Pfam" id="PF19494">
    <property type="entry name" value="DUF6029"/>
    <property type="match status" value="1"/>
</dbReference>
<dbReference type="InterPro" id="IPR046070">
    <property type="entry name" value="DUF6029"/>
</dbReference>
<gene>
    <name evidence="1" type="ORF">METZ01_LOCUS122170</name>
</gene>
<feature type="non-terminal residue" evidence="1">
    <location>
        <position position="298"/>
    </location>
</feature>